<proteinExistence type="predicted"/>
<sequence>MTSFLRCDPDLDAPAFSVIARTGVHSQGQDKFQIGLSVLPRCVCQFIQAIDEEMQGRKLANKETD</sequence>
<protein>
    <submittedName>
        <fullName evidence="1">Uncharacterized protein</fullName>
    </submittedName>
</protein>
<dbReference type="Proteomes" id="UP000310108">
    <property type="component" value="Unassembled WGS sequence"/>
</dbReference>
<gene>
    <name evidence="1" type="ORF">CTA1_9842</name>
</gene>
<name>A0A4U6XFQ6_9PEZI</name>
<evidence type="ECO:0000313" key="2">
    <source>
        <dbReference type="Proteomes" id="UP000310108"/>
    </source>
</evidence>
<organism evidence="1 2">
    <name type="scientific">Colletotrichum tanaceti</name>
    <dbReference type="NCBI Taxonomy" id="1306861"/>
    <lineage>
        <taxon>Eukaryota</taxon>
        <taxon>Fungi</taxon>
        <taxon>Dikarya</taxon>
        <taxon>Ascomycota</taxon>
        <taxon>Pezizomycotina</taxon>
        <taxon>Sordariomycetes</taxon>
        <taxon>Hypocreomycetidae</taxon>
        <taxon>Glomerellales</taxon>
        <taxon>Glomerellaceae</taxon>
        <taxon>Colletotrichum</taxon>
        <taxon>Colletotrichum destructivum species complex</taxon>
    </lineage>
</organism>
<evidence type="ECO:0000313" key="1">
    <source>
        <dbReference type="EMBL" id="TKW54511.1"/>
    </source>
</evidence>
<dbReference type="AlphaFoldDB" id="A0A4U6XFQ6"/>
<comment type="caution">
    <text evidence="1">The sequence shown here is derived from an EMBL/GenBank/DDBJ whole genome shotgun (WGS) entry which is preliminary data.</text>
</comment>
<reference evidence="1 2" key="1">
    <citation type="journal article" date="2019" name="PLoS ONE">
        <title>Comparative genome analysis indicates high evolutionary potential of pathogenicity genes in Colletotrichum tanaceti.</title>
        <authorList>
            <person name="Lelwala R.V."/>
            <person name="Korhonen P.K."/>
            <person name="Young N.D."/>
            <person name="Scott J.B."/>
            <person name="Ades P.A."/>
            <person name="Gasser R.B."/>
            <person name="Taylor P.W.J."/>
        </authorList>
    </citation>
    <scope>NUCLEOTIDE SEQUENCE [LARGE SCALE GENOMIC DNA]</scope>
    <source>
        <strain evidence="1">BRIP57314</strain>
    </source>
</reference>
<dbReference type="EMBL" id="PJEX01000134">
    <property type="protein sequence ID" value="TKW54511.1"/>
    <property type="molecule type" value="Genomic_DNA"/>
</dbReference>
<keyword evidence="2" id="KW-1185">Reference proteome</keyword>
<accession>A0A4U6XFQ6</accession>